<evidence type="ECO:0000313" key="3">
    <source>
        <dbReference type="Proteomes" id="UP000664534"/>
    </source>
</evidence>
<comment type="caution">
    <text evidence="2">The sequence shown here is derived from an EMBL/GenBank/DDBJ whole genome shotgun (WGS) entry which is preliminary data.</text>
</comment>
<dbReference type="EMBL" id="CAJPDT010000128">
    <property type="protein sequence ID" value="CAF9940168.1"/>
    <property type="molecule type" value="Genomic_DNA"/>
</dbReference>
<protein>
    <recommendedName>
        <fullName evidence="1">Mitochondrial splicing suppressor 51-like C-terminal domain-containing protein</fullName>
    </recommendedName>
</protein>
<dbReference type="PANTHER" id="PTHR46920">
    <property type="match status" value="1"/>
</dbReference>
<proteinExistence type="predicted"/>
<evidence type="ECO:0000259" key="1">
    <source>
        <dbReference type="Pfam" id="PF20179"/>
    </source>
</evidence>
<sequence length="338" mass="37524">MQLHPDLTGYVESSLVLSILKIYSNSQDLSEQVAYHCMRYSRRIHDLGALRLANSPVSLPTENPRSTYVQLNSLVSWREYFDLAKIPTAGCISTTNRITSFDSETRTGYMDLKNTANEMTCALTILAGLEATITNLDTKPALTIHLIGAAEWEATKSMLIEELFHLCPGLQNLTVGYVGPESFLLHNCVNSASSTGLTSLHSCKDCQNDGRSIRIFASRGLYHEFLTTDLATQHPPDLIVAFTAGHQDTNVDSWAPTLKQVLASNKPAVFTTFNLKEANEEEAAFDKLGACFILRPQINTWHGLVGYHERSGPKNVLWYKNLYWYIVKGQDPASTSSA</sequence>
<dbReference type="Pfam" id="PF20179">
    <property type="entry name" value="MSS51_C"/>
    <property type="match status" value="1"/>
</dbReference>
<name>A0A8H3J3T0_9LECA</name>
<dbReference type="InterPro" id="IPR046824">
    <property type="entry name" value="Mss51-like_C"/>
</dbReference>
<evidence type="ECO:0000313" key="2">
    <source>
        <dbReference type="EMBL" id="CAF9940168.1"/>
    </source>
</evidence>
<reference evidence="2" key="1">
    <citation type="submission" date="2021-03" db="EMBL/GenBank/DDBJ databases">
        <authorList>
            <person name="Tagirdzhanova G."/>
        </authorList>
    </citation>
    <scope>NUCLEOTIDE SEQUENCE</scope>
</reference>
<dbReference type="Proteomes" id="UP000664534">
    <property type="component" value="Unassembled WGS sequence"/>
</dbReference>
<accession>A0A8H3J3T0</accession>
<dbReference type="InterPro" id="IPR052839">
    <property type="entry name" value="Mito_gene_expr_regulator"/>
</dbReference>
<gene>
    <name evidence="2" type="ORF">IMSHALPRED_001774</name>
</gene>
<keyword evidence="3" id="KW-1185">Reference proteome</keyword>
<organism evidence="2 3">
    <name type="scientific">Imshaugia aleurites</name>
    <dbReference type="NCBI Taxonomy" id="172621"/>
    <lineage>
        <taxon>Eukaryota</taxon>
        <taxon>Fungi</taxon>
        <taxon>Dikarya</taxon>
        <taxon>Ascomycota</taxon>
        <taxon>Pezizomycotina</taxon>
        <taxon>Lecanoromycetes</taxon>
        <taxon>OSLEUM clade</taxon>
        <taxon>Lecanoromycetidae</taxon>
        <taxon>Lecanorales</taxon>
        <taxon>Lecanorineae</taxon>
        <taxon>Parmeliaceae</taxon>
        <taxon>Imshaugia</taxon>
    </lineage>
</organism>
<dbReference type="OrthoDB" id="432970at2759"/>
<dbReference type="AlphaFoldDB" id="A0A8H3J3T0"/>
<dbReference type="PANTHER" id="PTHR46920:SF1">
    <property type="entry name" value="PROTEIN MSS51 HOMOLOG, MITOCHONDRIAL-RELATED"/>
    <property type="match status" value="1"/>
</dbReference>
<feature type="domain" description="Mitochondrial splicing suppressor 51-like C-terminal" evidence="1">
    <location>
        <begin position="123"/>
        <end position="305"/>
    </location>
</feature>